<dbReference type="Pfam" id="PF01494">
    <property type="entry name" value="FAD_binding_3"/>
    <property type="match status" value="1"/>
</dbReference>
<dbReference type="PANTHER" id="PTHR43747">
    <property type="entry name" value="FAD-BINDING PROTEIN"/>
    <property type="match status" value="1"/>
</dbReference>
<evidence type="ECO:0000259" key="1">
    <source>
        <dbReference type="Pfam" id="PF01494"/>
    </source>
</evidence>
<organism evidence="2 3">
    <name type="scientific">Marinomonas primoryensis</name>
    <dbReference type="NCBI Taxonomy" id="178399"/>
    <lineage>
        <taxon>Bacteria</taxon>
        <taxon>Pseudomonadati</taxon>
        <taxon>Pseudomonadota</taxon>
        <taxon>Gammaproteobacteria</taxon>
        <taxon>Oceanospirillales</taxon>
        <taxon>Oceanospirillaceae</taxon>
        <taxon>Marinomonas</taxon>
    </lineage>
</organism>
<protein>
    <submittedName>
        <fullName evidence="2">FAD-dependent oxidoreductase</fullName>
    </submittedName>
</protein>
<proteinExistence type="predicted"/>
<dbReference type="Gene3D" id="3.50.50.60">
    <property type="entry name" value="FAD/NAD(P)-binding domain"/>
    <property type="match status" value="1"/>
</dbReference>
<evidence type="ECO:0000313" key="2">
    <source>
        <dbReference type="EMBL" id="AWX99600.1"/>
    </source>
</evidence>
<dbReference type="PRINTS" id="PR00420">
    <property type="entry name" value="RNGMNOXGNASE"/>
</dbReference>
<accession>A0A2Z4PPQ8</accession>
<dbReference type="Proteomes" id="UP000249898">
    <property type="component" value="Chromosome"/>
</dbReference>
<dbReference type="InterPro" id="IPR036188">
    <property type="entry name" value="FAD/NAD-bd_sf"/>
</dbReference>
<dbReference type="InterPro" id="IPR002938">
    <property type="entry name" value="FAD-bd"/>
</dbReference>
<dbReference type="OrthoDB" id="103324at2"/>
<dbReference type="SUPFAM" id="SSF51905">
    <property type="entry name" value="FAD/NAD(P)-binding domain"/>
    <property type="match status" value="1"/>
</dbReference>
<name>A0A2Z4PPQ8_9GAMM</name>
<dbReference type="AlphaFoldDB" id="A0A2Z4PPQ8"/>
<dbReference type="EMBL" id="CP016181">
    <property type="protein sequence ID" value="AWX99600.1"/>
    <property type="molecule type" value="Genomic_DNA"/>
</dbReference>
<feature type="domain" description="FAD-binding" evidence="1">
    <location>
        <begin position="8"/>
        <end position="229"/>
    </location>
</feature>
<dbReference type="RefSeq" id="WP_112136485.1">
    <property type="nucleotide sequence ID" value="NZ_CP016181.1"/>
</dbReference>
<gene>
    <name evidence="2" type="ORF">A8139_06025</name>
</gene>
<evidence type="ECO:0000313" key="3">
    <source>
        <dbReference type="Proteomes" id="UP000249898"/>
    </source>
</evidence>
<dbReference type="GO" id="GO:0071949">
    <property type="term" value="F:FAD binding"/>
    <property type="evidence" value="ECO:0007669"/>
    <property type="project" value="InterPro"/>
</dbReference>
<sequence length="409" mass="45854">MEKPRRCYDVVVIGAGPAGAVASSILSEKGYRVLVLEKQHFPRFSIGESLLPQCMEILESAGMLQAVVEAGFQYKNGAAFATNNQYSSFDFREKFSTGWGTTYQVQRAQFDKVLADCAAEKGVEIRYGHDVVAYKDMGDQVQLDVISEDNTYQVEAKFILDASGFGRVLPKLLGLEKESTLSPRVSLFTHIEDGINHSEYDRDKILISVCPENNQIWYWLIPFSDGRASVGVILPREIYEQNQISNHDLLRQYISKTTTMNAFLEKAKFDTDVRKMDGYSCDVTHLYGDKFALLGNAGEFLDPVFSSGVTIALKSADLATHALDKQLKGLAVDWETEYAKPLKQGVNTFRAFVDGWYDGTLQDVIFAEDKSTQIKKMISSVLAGYAWDKKNPYVKDLNRLKVLAELCRA</sequence>
<dbReference type="PANTHER" id="PTHR43747:SF1">
    <property type="entry name" value="SLR1998 PROTEIN"/>
    <property type="match status" value="1"/>
</dbReference>
<dbReference type="InterPro" id="IPR050816">
    <property type="entry name" value="Flavin-dep_Halogenase_NPB"/>
</dbReference>
<reference evidence="2 3" key="1">
    <citation type="submission" date="2016-06" db="EMBL/GenBank/DDBJ databases">
        <title>The sequenced genome of the ice-adhering bacterium Marinomonas primoryensis, from Antarctica.</title>
        <authorList>
            <person name="Graham L."/>
            <person name="Vance T.D.R."/>
            <person name="Davies P.L."/>
        </authorList>
    </citation>
    <scope>NUCLEOTIDE SEQUENCE [LARGE SCALE GENOMIC DNA]</scope>
    <source>
        <strain evidence="2 3">AceL</strain>
    </source>
</reference>